<comment type="caution">
    <text evidence="2">The sequence shown here is derived from an EMBL/GenBank/DDBJ whole genome shotgun (WGS) entry which is preliminary data.</text>
</comment>
<dbReference type="AlphaFoldDB" id="A0A428WGT6"/>
<accession>A0A428WGT6</accession>
<reference evidence="2 3" key="1">
    <citation type="submission" date="2018-05" db="EMBL/GenBank/DDBJ databases">
        <title>Evolution of GPA BGCs.</title>
        <authorList>
            <person name="Waglechner N."/>
            <person name="Wright G.D."/>
        </authorList>
    </citation>
    <scope>NUCLEOTIDE SEQUENCE [LARGE SCALE GENOMIC DNA]</scope>
    <source>
        <strain evidence="2 3">DSM 5908</strain>
    </source>
</reference>
<evidence type="ECO:0000313" key="2">
    <source>
        <dbReference type="EMBL" id="RSM42291.1"/>
    </source>
</evidence>
<evidence type="ECO:0000313" key="3">
    <source>
        <dbReference type="Proteomes" id="UP000286716"/>
    </source>
</evidence>
<dbReference type="RefSeq" id="WP_020643531.1">
    <property type="nucleotide sequence ID" value="NZ_QHHU01000030.1"/>
</dbReference>
<feature type="compositionally biased region" description="Basic and acidic residues" evidence="1">
    <location>
        <begin position="26"/>
        <end position="40"/>
    </location>
</feature>
<feature type="region of interest" description="Disordered" evidence="1">
    <location>
        <begin position="1"/>
        <end position="60"/>
    </location>
</feature>
<name>A0A428WGT6_AMYBA</name>
<dbReference type="Proteomes" id="UP000286716">
    <property type="component" value="Unassembled WGS sequence"/>
</dbReference>
<feature type="compositionally biased region" description="Basic and acidic residues" evidence="1">
    <location>
        <begin position="1"/>
        <end position="16"/>
    </location>
</feature>
<sequence>MGIQRKDERHNEKLVDEISEGFNRAVGEKKPESDTDEAPKPRFVITGDARATPPPRRRER</sequence>
<proteinExistence type="predicted"/>
<protein>
    <submittedName>
        <fullName evidence="2">Uncharacterized protein</fullName>
    </submittedName>
</protein>
<dbReference type="OrthoDB" id="3634172at2"/>
<dbReference type="EMBL" id="QHHU01000030">
    <property type="protein sequence ID" value="RSM42291.1"/>
    <property type="molecule type" value="Genomic_DNA"/>
</dbReference>
<keyword evidence="3" id="KW-1185">Reference proteome</keyword>
<organism evidence="2 3">
    <name type="scientific">Amycolatopsis balhimycina DSM 5908</name>
    <dbReference type="NCBI Taxonomy" id="1081091"/>
    <lineage>
        <taxon>Bacteria</taxon>
        <taxon>Bacillati</taxon>
        <taxon>Actinomycetota</taxon>
        <taxon>Actinomycetes</taxon>
        <taxon>Pseudonocardiales</taxon>
        <taxon>Pseudonocardiaceae</taxon>
        <taxon>Amycolatopsis</taxon>
    </lineage>
</organism>
<evidence type="ECO:0000256" key="1">
    <source>
        <dbReference type="SAM" id="MobiDB-lite"/>
    </source>
</evidence>
<gene>
    <name evidence="2" type="ORF">DMA12_22185</name>
</gene>